<dbReference type="AlphaFoldDB" id="A0A926EBB9"/>
<evidence type="ECO:0000259" key="2">
    <source>
        <dbReference type="PROSITE" id="PS51740"/>
    </source>
</evidence>
<dbReference type="Proteomes" id="UP000610862">
    <property type="component" value="Unassembled WGS sequence"/>
</dbReference>
<proteinExistence type="predicted"/>
<keyword evidence="1 3" id="KW-0238">DNA-binding</keyword>
<dbReference type="InterPro" id="IPR037914">
    <property type="entry name" value="SpoVT-AbrB_sf"/>
</dbReference>
<organism evidence="3 4">
    <name type="scientific">Lentihominibacter hominis</name>
    <dbReference type="NCBI Taxonomy" id="2763645"/>
    <lineage>
        <taxon>Bacteria</taxon>
        <taxon>Bacillati</taxon>
        <taxon>Bacillota</taxon>
        <taxon>Clostridia</taxon>
        <taxon>Peptostreptococcales</taxon>
        <taxon>Anaerovoracaceae</taxon>
        <taxon>Lentihominibacter</taxon>
    </lineage>
</organism>
<dbReference type="PROSITE" id="PS51740">
    <property type="entry name" value="SPOVT_ABRB"/>
    <property type="match status" value="1"/>
</dbReference>
<dbReference type="SMART" id="SM00966">
    <property type="entry name" value="SpoVT_AbrB"/>
    <property type="match status" value="1"/>
</dbReference>
<protein>
    <submittedName>
        <fullName evidence="3">AbrB/MazE/SpoVT family DNA-binding domain-containing protein</fullName>
    </submittedName>
</protein>
<keyword evidence="4" id="KW-1185">Reference proteome</keyword>
<evidence type="ECO:0000313" key="3">
    <source>
        <dbReference type="EMBL" id="MBC8569124.1"/>
    </source>
</evidence>
<comment type="caution">
    <text evidence="3">The sequence shown here is derived from an EMBL/GenBank/DDBJ whole genome shotgun (WGS) entry which is preliminary data.</text>
</comment>
<dbReference type="NCBIfam" id="TIGR01439">
    <property type="entry name" value="lp_hng_hel_AbrB"/>
    <property type="match status" value="1"/>
</dbReference>
<dbReference type="Pfam" id="PF04014">
    <property type="entry name" value="MazE_antitoxin"/>
    <property type="match status" value="1"/>
</dbReference>
<reference evidence="3" key="1">
    <citation type="submission" date="2020-08" db="EMBL/GenBank/DDBJ databases">
        <title>Genome public.</title>
        <authorList>
            <person name="Liu C."/>
            <person name="Sun Q."/>
        </authorList>
    </citation>
    <scope>NUCLEOTIDE SEQUENCE</scope>
    <source>
        <strain evidence="3">NSJ-24</strain>
    </source>
</reference>
<name>A0A926EBB9_9FIRM</name>
<accession>A0A926EBB9</accession>
<evidence type="ECO:0000313" key="4">
    <source>
        <dbReference type="Proteomes" id="UP000610862"/>
    </source>
</evidence>
<dbReference type="SUPFAM" id="SSF89447">
    <property type="entry name" value="AbrB/MazE/MraZ-like"/>
    <property type="match status" value="1"/>
</dbReference>
<dbReference type="GO" id="GO:0003677">
    <property type="term" value="F:DNA binding"/>
    <property type="evidence" value="ECO:0007669"/>
    <property type="project" value="UniProtKB-UniRule"/>
</dbReference>
<dbReference type="EMBL" id="JACRTA010000003">
    <property type="protein sequence ID" value="MBC8569124.1"/>
    <property type="molecule type" value="Genomic_DNA"/>
</dbReference>
<dbReference type="Gene3D" id="2.10.260.10">
    <property type="match status" value="1"/>
</dbReference>
<feature type="domain" description="SpoVT-AbrB" evidence="2">
    <location>
        <begin position="1"/>
        <end position="45"/>
    </location>
</feature>
<evidence type="ECO:0000256" key="1">
    <source>
        <dbReference type="PROSITE-ProRule" id="PRU01076"/>
    </source>
</evidence>
<gene>
    <name evidence="3" type="ORF">H8692_10180</name>
</gene>
<dbReference type="InterPro" id="IPR007159">
    <property type="entry name" value="SpoVT-AbrB_dom"/>
</dbReference>
<sequence>MITELRRKSQITIPKGIVTKLNLKEGDSLEIYEKDGEIRIVPVCVYPVGYIEGLKREIERLRKDHR</sequence>